<evidence type="ECO:0000256" key="8">
    <source>
        <dbReference type="ARBA" id="ARBA00023180"/>
    </source>
</evidence>
<dbReference type="EMBL" id="JAPUFD010000015">
    <property type="protein sequence ID" value="MDI1491784.1"/>
    <property type="molecule type" value="Genomic_DNA"/>
</dbReference>
<dbReference type="SUPFAM" id="SSF50630">
    <property type="entry name" value="Acid proteases"/>
    <property type="match status" value="1"/>
</dbReference>
<gene>
    <name evidence="16" type="ORF">OHK93_002995</name>
</gene>
<evidence type="ECO:0000259" key="15">
    <source>
        <dbReference type="PROSITE" id="PS51767"/>
    </source>
</evidence>
<keyword evidence="17" id="KW-1185">Reference proteome</keyword>
<evidence type="ECO:0000256" key="13">
    <source>
        <dbReference type="SAM" id="MobiDB-lite"/>
    </source>
</evidence>
<evidence type="ECO:0000256" key="9">
    <source>
        <dbReference type="ARBA" id="ARBA00067536"/>
    </source>
</evidence>
<dbReference type="AlphaFoldDB" id="A0AA43QU90"/>
<evidence type="ECO:0000256" key="5">
    <source>
        <dbReference type="ARBA" id="ARBA00022750"/>
    </source>
</evidence>
<dbReference type="PROSITE" id="PS51767">
    <property type="entry name" value="PEPTIDASE_A1"/>
    <property type="match status" value="1"/>
</dbReference>
<feature type="chain" id="PRO_5041387231" description="Probable aspartic-type endopeptidase OPSB" evidence="14">
    <location>
        <begin position="21"/>
        <end position="491"/>
    </location>
</feature>
<dbReference type="PRINTS" id="PR00792">
    <property type="entry name" value="PEPSIN"/>
</dbReference>
<feature type="active site" evidence="11">
    <location>
        <position position="86"/>
    </location>
</feature>
<evidence type="ECO:0000313" key="16">
    <source>
        <dbReference type="EMBL" id="MDI1491784.1"/>
    </source>
</evidence>
<comment type="similarity">
    <text evidence="1 12">Belongs to the peptidase A1 family.</text>
</comment>
<dbReference type="InterPro" id="IPR001969">
    <property type="entry name" value="Aspartic_peptidase_AS"/>
</dbReference>
<feature type="active site" evidence="11">
    <location>
        <position position="283"/>
    </location>
</feature>
<evidence type="ECO:0000256" key="7">
    <source>
        <dbReference type="ARBA" id="ARBA00023145"/>
    </source>
</evidence>
<proteinExistence type="inferred from homology"/>
<protein>
    <recommendedName>
        <fullName evidence="10">Probable aspartic-type endopeptidase OPSB</fullName>
    </recommendedName>
    <alternativeName>
        <fullName evidence="9">Probable aspartic-type endopeptidase opsB</fullName>
    </alternativeName>
</protein>
<evidence type="ECO:0000313" key="17">
    <source>
        <dbReference type="Proteomes" id="UP001161017"/>
    </source>
</evidence>
<evidence type="ECO:0000256" key="14">
    <source>
        <dbReference type="SAM" id="SignalP"/>
    </source>
</evidence>
<dbReference type="CDD" id="cd05474">
    <property type="entry name" value="SAP_like"/>
    <property type="match status" value="1"/>
</dbReference>
<evidence type="ECO:0000256" key="12">
    <source>
        <dbReference type="RuleBase" id="RU000454"/>
    </source>
</evidence>
<keyword evidence="5 12" id="KW-0064">Aspartyl protease</keyword>
<dbReference type="InterPro" id="IPR001461">
    <property type="entry name" value="Aspartic_peptidase_A1"/>
</dbReference>
<dbReference type="PANTHER" id="PTHR47965:SF12">
    <property type="entry name" value="ASPARTIC PROTEINASE 3-RELATED"/>
    <property type="match status" value="1"/>
</dbReference>
<evidence type="ECO:0000256" key="6">
    <source>
        <dbReference type="ARBA" id="ARBA00022801"/>
    </source>
</evidence>
<sequence length="491" mass="51846">MRVPGNALLILSCLYPICLALHSLSPEASPAVVGFKIKRTTSPRPKPVRDLQRRQTISVALGNELVSYTTNVSIGTPPQALQLRIDTGSSDLWVNTNASQICSLRRNPCSGSGTYDANSSSTYDFTSDDFNVTYVDGTGASGDYATDTLSIGGKSLRGLQFGIGYHSVSDSGVLGIGYTANEAQVNHNGKASYPNVPQAMVNANLIRSNAYSLWLDDLQSSTGSILFGGIDTDKFTGSLQSLPVQKVVNEYAEFLISISSVGLVQNGGTQNLTTDLPTAALLDSGSTLTYLPNDLTDAIYSALNVRYSQREGSAYCTCSLAQQDISLDLKFTSPTVSIPISELVINPNVDITEQRVSHSKRQQYENGESDCIFGISPSGSDSAVLGDTFLRSAYVVYDLANNRISLAPTNFNSTSSDIQEIGTESDSVPGASVVSNVIEAAVSQTGGARVATGTSTSHASTSSGVGNPSQMSTPLLLAAFLGGMLFYLFKG</sequence>
<evidence type="ECO:0000256" key="4">
    <source>
        <dbReference type="ARBA" id="ARBA00022729"/>
    </source>
</evidence>
<evidence type="ECO:0000256" key="10">
    <source>
        <dbReference type="ARBA" id="ARBA00068059"/>
    </source>
</evidence>
<dbReference type="InterPro" id="IPR033876">
    <property type="entry name" value="SAP-like"/>
</dbReference>
<accession>A0AA43QU90</accession>
<organism evidence="16 17">
    <name type="scientific">Ramalina farinacea</name>
    <dbReference type="NCBI Taxonomy" id="258253"/>
    <lineage>
        <taxon>Eukaryota</taxon>
        <taxon>Fungi</taxon>
        <taxon>Dikarya</taxon>
        <taxon>Ascomycota</taxon>
        <taxon>Pezizomycotina</taxon>
        <taxon>Lecanoromycetes</taxon>
        <taxon>OSLEUM clade</taxon>
        <taxon>Lecanoromycetidae</taxon>
        <taxon>Lecanorales</taxon>
        <taxon>Lecanorineae</taxon>
        <taxon>Ramalinaceae</taxon>
        <taxon>Ramalina</taxon>
    </lineage>
</organism>
<keyword evidence="4 14" id="KW-0732">Signal</keyword>
<keyword evidence="3" id="KW-0165">Cleavage on pair of basic residues</keyword>
<dbReference type="InterPro" id="IPR021109">
    <property type="entry name" value="Peptidase_aspartic_dom_sf"/>
</dbReference>
<feature type="signal peptide" evidence="14">
    <location>
        <begin position="1"/>
        <end position="20"/>
    </location>
</feature>
<dbReference type="GO" id="GO:0006508">
    <property type="term" value="P:proteolysis"/>
    <property type="evidence" value="ECO:0007669"/>
    <property type="project" value="UniProtKB-KW"/>
</dbReference>
<name>A0AA43QU90_9LECA</name>
<dbReference type="InterPro" id="IPR033121">
    <property type="entry name" value="PEPTIDASE_A1"/>
</dbReference>
<feature type="domain" description="Peptidase A1" evidence="15">
    <location>
        <begin position="68"/>
        <end position="407"/>
    </location>
</feature>
<reference evidence="16" key="1">
    <citation type="journal article" date="2023" name="Genome Biol. Evol.">
        <title>First Whole Genome Sequence and Flow Cytometry Genome Size Data for the Lichen-Forming Fungus Ramalina farinacea (Ascomycota).</title>
        <authorList>
            <person name="Llewellyn T."/>
            <person name="Mian S."/>
            <person name="Hill R."/>
            <person name="Leitch I.J."/>
            <person name="Gaya E."/>
        </authorList>
    </citation>
    <scope>NUCLEOTIDE SEQUENCE</scope>
    <source>
        <strain evidence="16">LIQ254RAFAR</strain>
    </source>
</reference>
<evidence type="ECO:0000256" key="2">
    <source>
        <dbReference type="ARBA" id="ARBA00022670"/>
    </source>
</evidence>
<dbReference type="PANTHER" id="PTHR47965">
    <property type="entry name" value="ASPARTYL PROTEASE-RELATED"/>
    <property type="match status" value="1"/>
</dbReference>
<keyword evidence="7" id="KW-0865">Zymogen</keyword>
<dbReference type="Pfam" id="PF00026">
    <property type="entry name" value="Asp"/>
    <property type="match status" value="1"/>
</dbReference>
<comment type="caution">
    <text evidence="16">The sequence shown here is derived from an EMBL/GenBank/DDBJ whole genome shotgun (WGS) entry which is preliminary data.</text>
</comment>
<dbReference type="GO" id="GO:0009277">
    <property type="term" value="C:fungal-type cell wall"/>
    <property type="evidence" value="ECO:0007669"/>
    <property type="project" value="TreeGrafter"/>
</dbReference>
<keyword evidence="2 12" id="KW-0645">Protease</keyword>
<dbReference type="Proteomes" id="UP001161017">
    <property type="component" value="Unassembled WGS sequence"/>
</dbReference>
<dbReference type="FunFam" id="2.40.70.10:FF:000011">
    <property type="entry name" value="Aspartic protease"/>
    <property type="match status" value="1"/>
</dbReference>
<keyword evidence="6 12" id="KW-0378">Hydrolase</keyword>
<dbReference type="GO" id="GO:0005576">
    <property type="term" value="C:extracellular region"/>
    <property type="evidence" value="ECO:0007669"/>
    <property type="project" value="TreeGrafter"/>
</dbReference>
<feature type="region of interest" description="Disordered" evidence="13">
    <location>
        <begin position="449"/>
        <end position="469"/>
    </location>
</feature>
<evidence type="ECO:0000256" key="11">
    <source>
        <dbReference type="PIRSR" id="PIRSR601461-1"/>
    </source>
</evidence>
<dbReference type="GO" id="GO:0004190">
    <property type="term" value="F:aspartic-type endopeptidase activity"/>
    <property type="evidence" value="ECO:0007669"/>
    <property type="project" value="UniProtKB-KW"/>
</dbReference>
<feature type="compositionally biased region" description="Low complexity" evidence="13">
    <location>
        <begin position="451"/>
        <end position="464"/>
    </location>
</feature>
<keyword evidence="8" id="KW-0325">Glycoprotein</keyword>
<dbReference type="GO" id="GO:0031505">
    <property type="term" value="P:fungal-type cell wall organization"/>
    <property type="evidence" value="ECO:0007669"/>
    <property type="project" value="TreeGrafter"/>
</dbReference>
<dbReference type="PROSITE" id="PS00141">
    <property type="entry name" value="ASP_PROTEASE"/>
    <property type="match status" value="1"/>
</dbReference>
<evidence type="ECO:0000256" key="3">
    <source>
        <dbReference type="ARBA" id="ARBA00022685"/>
    </source>
</evidence>
<evidence type="ECO:0000256" key="1">
    <source>
        <dbReference type="ARBA" id="ARBA00007447"/>
    </source>
</evidence>
<dbReference type="Gene3D" id="2.40.70.10">
    <property type="entry name" value="Acid Proteases"/>
    <property type="match status" value="2"/>
</dbReference>